<keyword evidence="4" id="KW-0233">DNA recombination</keyword>
<dbReference type="GO" id="GO:0006310">
    <property type="term" value="P:DNA recombination"/>
    <property type="evidence" value="ECO:0007669"/>
    <property type="project" value="UniProtKB-KW"/>
</dbReference>
<sequence>MEYEKVENYSSVYKKNVNGVVCYFARFKFKNKLYPFINLTFKYGVRKPKEAFEKIQVLKSELRSGINPFSKEKNEEKTLGELWDLHLKKKKHELSENTIKSYSKFYKKWLEPSLKNKRVSEILESDLNSIFDKGLMECGSSNKNNLKKILSPFFRSSLKKGYIKQNILEDDLFKFKKQVKKIKVSKRTKLKHLEIAQKLYKTIGNYESQFKKQREELKVFLYLFLMTGHRYGELLQLEKENIILEEEKIKVFNNITKTNIETYFPFPKECYEFFSKLEEGKIFKNIKYGAIYGIFNRLKEKAKLDFKLNAHEVRNLLLNSLISLKVDSNLINRACLDHSIDEVFEAYLDIDFEQKKKIYEIYWENLRK</sequence>
<dbReference type="InterPro" id="IPR013762">
    <property type="entry name" value="Integrase-like_cat_sf"/>
</dbReference>
<dbReference type="AlphaFoldDB" id="A0A837JAT8"/>
<evidence type="ECO:0000313" key="7">
    <source>
        <dbReference type="Proteomes" id="UP000035462"/>
    </source>
</evidence>
<evidence type="ECO:0000313" key="6">
    <source>
        <dbReference type="EMBL" id="KLE03628.1"/>
    </source>
</evidence>
<evidence type="ECO:0000259" key="5">
    <source>
        <dbReference type="PROSITE" id="PS51898"/>
    </source>
</evidence>
<name>A0A837JAT8_9BACT</name>
<comment type="caution">
    <text evidence="6">The sequence shown here is derived from an EMBL/GenBank/DDBJ whole genome shotgun (WGS) entry which is preliminary data.</text>
</comment>
<proteinExistence type="inferred from homology"/>
<dbReference type="Gene3D" id="1.10.150.130">
    <property type="match status" value="1"/>
</dbReference>
<dbReference type="Proteomes" id="UP000035462">
    <property type="component" value="Unassembled WGS sequence"/>
</dbReference>
<reference evidence="6 7" key="1">
    <citation type="submission" date="2014-01" db="EMBL/GenBank/DDBJ databases">
        <title>Development of a Comparative Genomic Fingerprinting Assay for High Resolution Genotyping of Arcobacter butzleri.</title>
        <authorList>
            <person name="Webb A.L."/>
            <person name="Inglis G.D."/>
            <person name="Kruczkiewicz P."/>
            <person name="Selinger L.B."/>
            <person name="Taboada E.N."/>
        </authorList>
    </citation>
    <scope>NUCLEOTIDE SEQUENCE [LARGE SCALE GENOMIC DNA]</scope>
    <source>
        <strain evidence="6 7">L352</strain>
    </source>
</reference>
<organism evidence="6 7">
    <name type="scientific">Aliarcobacter butzleri L352</name>
    <dbReference type="NCBI Taxonomy" id="1447260"/>
    <lineage>
        <taxon>Bacteria</taxon>
        <taxon>Pseudomonadati</taxon>
        <taxon>Campylobacterota</taxon>
        <taxon>Epsilonproteobacteria</taxon>
        <taxon>Campylobacterales</taxon>
        <taxon>Arcobacteraceae</taxon>
        <taxon>Aliarcobacter</taxon>
    </lineage>
</organism>
<dbReference type="InterPro" id="IPR050808">
    <property type="entry name" value="Phage_Integrase"/>
</dbReference>
<dbReference type="GO" id="GO:0003677">
    <property type="term" value="F:DNA binding"/>
    <property type="evidence" value="ECO:0007669"/>
    <property type="project" value="UniProtKB-KW"/>
</dbReference>
<dbReference type="InterPro" id="IPR010998">
    <property type="entry name" value="Integrase_recombinase_N"/>
</dbReference>
<evidence type="ECO:0000256" key="2">
    <source>
        <dbReference type="ARBA" id="ARBA00022908"/>
    </source>
</evidence>
<dbReference type="EMBL" id="JAIT01000059">
    <property type="protein sequence ID" value="KLE03628.1"/>
    <property type="molecule type" value="Genomic_DNA"/>
</dbReference>
<keyword evidence="3" id="KW-0238">DNA-binding</keyword>
<dbReference type="Pfam" id="PF14659">
    <property type="entry name" value="Phage_int_SAM_3"/>
    <property type="match status" value="1"/>
</dbReference>
<dbReference type="SUPFAM" id="SSF56349">
    <property type="entry name" value="DNA breaking-rejoining enzymes"/>
    <property type="match status" value="1"/>
</dbReference>
<dbReference type="InterPro" id="IPR002104">
    <property type="entry name" value="Integrase_catalytic"/>
</dbReference>
<dbReference type="PANTHER" id="PTHR30629:SF2">
    <property type="entry name" value="PROPHAGE INTEGRASE INTS-RELATED"/>
    <property type="match status" value="1"/>
</dbReference>
<feature type="domain" description="Tyr recombinase" evidence="5">
    <location>
        <begin position="186"/>
        <end position="360"/>
    </location>
</feature>
<gene>
    <name evidence="6" type="ORF">AF77_09220</name>
</gene>
<keyword evidence="2" id="KW-0229">DNA integration</keyword>
<dbReference type="Pfam" id="PF00589">
    <property type="entry name" value="Phage_integrase"/>
    <property type="match status" value="1"/>
</dbReference>
<dbReference type="InterPro" id="IPR004107">
    <property type="entry name" value="Integrase_SAM-like_N"/>
</dbReference>
<protein>
    <recommendedName>
        <fullName evidence="5">Tyr recombinase domain-containing protein</fullName>
    </recommendedName>
</protein>
<dbReference type="InterPro" id="IPR011010">
    <property type="entry name" value="DNA_brk_join_enz"/>
</dbReference>
<accession>A0A837JAT8</accession>
<dbReference type="GO" id="GO:0015074">
    <property type="term" value="P:DNA integration"/>
    <property type="evidence" value="ECO:0007669"/>
    <property type="project" value="UniProtKB-KW"/>
</dbReference>
<dbReference type="Gene3D" id="1.10.443.10">
    <property type="entry name" value="Intergrase catalytic core"/>
    <property type="match status" value="1"/>
</dbReference>
<evidence type="ECO:0000256" key="3">
    <source>
        <dbReference type="ARBA" id="ARBA00023125"/>
    </source>
</evidence>
<comment type="similarity">
    <text evidence="1">Belongs to the 'phage' integrase family.</text>
</comment>
<evidence type="ECO:0000256" key="4">
    <source>
        <dbReference type="ARBA" id="ARBA00023172"/>
    </source>
</evidence>
<dbReference type="RefSeq" id="WP_046995211.1">
    <property type="nucleotide sequence ID" value="NZ_JAIT01000059.1"/>
</dbReference>
<evidence type="ECO:0000256" key="1">
    <source>
        <dbReference type="ARBA" id="ARBA00008857"/>
    </source>
</evidence>
<dbReference type="PROSITE" id="PS51898">
    <property type="entry name" value="TYR_RECOMBINASE"/>
    <property type="match status" value="1"/>
</dbReference>
<dbReference type="PANTHER" id="PTHR30629">
    <property type="entry name" value="PROPHAGE INTEGRASE"/>
    <property type="match status" value="1"/>
</dbReference>